<accession>A0ABR0JDR9</accession>
<keyword evidence="2" id="KW-0812">Transmembrane</keyword>
<keyword evidence="4" id="KW-1185">Reference proteome</keyword>
<feature type="transmembrane region" description="Helical" evidence="2">
    <location>
        <begin position="309"/>
        <end position="327"/>
    </location>
</feature>
<gene>
    <name evidence="3" type="ORF">LTR69_004407</name>
</gene>
<feature type="transmembrane region" description="Helical" evidence="2">
    <location>
        <begin position="333"/>
        <end position="354"/>
    </location>
</feature>
<evidence type="ECO:0000256" key="2">
    <source>
        <dbReference type="SAM" id="Phobius"/>
    </source>
</evidence>
<organism evidence="3 4">
    <name type="scientific">Exophiala sideris</name>
    <dbReference type="NCBI Taxonomy" id="1016849"/>
    <lineage>
        <taxon>Eukaryota</taxon>
        <taxon>Fungi</taxon>
        <taxon>Dikarya</taxon>
        <taxon>Ascomycota</taxon>
        <taxon>Pezizomycotina</taxon>
        <taxon>Eurotiomycetes</taxon>
        <taxon>Chaetothyriomycetidae</taxon>
        <taxon>Chaetothyriales</taxon>
        <taxon>Herpotrichiellaceae</taxon>
        <taxon>Exophiala</taxon>
    </lineage>
</organism>
<evidence type="ECO:0000313" key="4">
    <source>
        <dbReference type="Proteomes" id="UP001345691"/>
    </source>
</evidence>
<evidence type="ECO:0000313" key="3">
    <source>
        <dbReference type="EMBL" id="KAK5062050.1"/>
    </source>
</evidence>
<keyword evidence="2" id="KW-0472">Membrane</keyword>
<proteinExistence type="predicted"/>
<reference evidence="3 4" key="1">
    <citation type="submission" date="2023-08" db="EMBL/GenBank/DDBJ databases">
        <title>Black Yeasts Isolated from many extreme environments.</title>
        <authorList>
            <person name="Coleine C."/>
            <person name="Stajich J.E."/>
            <person name="Selbmann L."/>
        </authorList>
    </citation>
    <scope>NUCLEOTIDE SEQUENCE [LARGE SCALE GENOMIC DNA]</scope>
    <source>
        <strain evidence="3 4">CCFEE 6328</strain>
    </source>
</reference>
<dbReference type="Proteomes" id="UP001345691">
    <property type="component" value="Unassembled WGS sequence"/>
</dbReference>
<keyword evidence="2" id="KW-1133">Transmembrane helix</keyword>
<feature type="region of interest" description="Disordered" evidence="1">
    <location>
        <begin position="1"/>
        <end position="32"/>
    </location>
</feature>
<sequence length="355" mass="40200">MPSSFDWIEGGLGTQQRSVSQPDPEGQTVQPPAFSLGTVSILKQCKGMICRPPYLEAQGNESYSAPIPTDDPKAAMDALIRKQSRQYCFLCFEKDQAQFAIDVPLFKPLGPRRYTGVRPRKIGTEESDEAIFRKLIATCYQYQGAWKKWLPFYGITGVEEVYFEFAGRVEECGPSPIRMRTVDISKIQEDMDAIIAMQPSKVEVEFGDACTDMWHNDQCPVRMEVLSEPCIIDRISDARRRKRRLNRLDDLTNCAKRPFEANGKRTLEGMAIDTCIYNFGEVKPTDQIRGIKYTLGWQKDRFRSVLPRSIAWALVGITITWLSVIVWDETKGGWSTAMGFGQLVAACIMLVLAYT</sequence>
<evidence type="ECO:0000256" key="1">
    <source>
        <dbReference type="SAM" id="MobiDB-lite"/>
    </source>
</evidence>
<comment type="caution">
    <text evidence="3">The sequence shown here is derived from an EMBL/GenBank/DDBJ whole genome shotgun (WGS) entry which is preliminary data.</text>
</comment>
<dbReference type="EMBL" id="JAVRRF010000008">
    <property type="protein sequence ID" value="KAK5062050.1"/>
    <property type="molecule type" value="Genomic_DNA"/>
</dbReference>
<protein>
    <submittedName>
        <fullName evidence="3">Uncharacterized protein</fullName>
    </submittedName>
</protein>
<name>A0ABR0JDR9_9EURO</name>